<comment type="caution">
    <text evidence="2">The sequence shown here is derived from an EMBL/GenBank/DDBJ whole genome shotgun (WGS) entry which is preliminary data.</text>
</comment>
<dbReference type="EMBL" id="BRXS01000001">
    <property type="protein sequence ID" value="GLC23996.1"/>
    <property type="molecule type" value="Genomic_DNA"/>
</dbReference>
<accession>A0AA37V5D1</accession>
<evidence type="ECO:0000259" key="1">
    <source>
        <dbReference type="Pfam" id="PF02657"/>
    </source>
</evidence>
<protein>
    <recommendedName>
        <fullName evidence="1">Fe-S metabolism associated domain-containing protein</fullName>
    </recommendedName>
</protein>
<dbReference type="SUPFAM" id="SSF82649">
    <property type="entry name" value="SufE/NifU"/>
    <property type="match status" value="1"/>
</dbReference>
<gene>
    <name evidence="2" type="ORF">rosag_05090</name>
</gene>
<dbReference type="Gene3D" id="3.90.1010.10">
    <property type="match status" value="1"/>
</dbReference>
<dbReference type="Pfam" id="PF02657">
    <property type="entry name" value="SufE"/>
    <property type="match status" value="1"/>
</dbReference>
<name>A0AA37V5D1_9BACT</name>
<dbReference type="InterPro" id="IPR003808">
    <property type="entry name" value="Fe-S_metab-assoc_dom"/>
</dbReference>
<organism evidence="2 3">
    <name type="scientific">Roseisolibacter agri</name>
    <dbReference type="NCBI Taxonomy" id="2014610"/>
    <lineage>
        <taxon>Bacteria</taxon>
        <taxon>Pseudomonadati</taxon>
        <taxon>Gemmatimonadota</taxon>
        <taxon>Gemmatimonadia</taxon>
        <taxon>Gemmatimonadales</taxon>
        <taxon>Gemmatimonadaceae</taxon>
        <taxon>Roseisolibacter</taxon>
    </lineage>
</organism>
<evidence type="ECO:0000313" key="3">
    <source>
        <dbReference type="Proteomes" id="UP001161325"/>
    </source>
</evidence>
<sequence>MTALDRDAATVFRAGMADAPAPPLPPTIERTLARFRALGREEKMQALVGYARKLEPLPPRYAEMDRAAFNVPECQTRVDIFPEHRDDGTLHFYADVNVRQSPTIAAVLAITFQAVNDQPPEVTLALPSDYVRQLMEGVGLHTREVGLQAMVQRLKRHAAEARAAA</sequence>
<reference evidence="2" key="1">
    <citation type="submission" date="2022-08" db="EMBL/GenBank/DDBJ databases">
        <title>Draft genome sequencing of Roseisolibacter agri AW1220.</title>
        <authorList>
            <person name="Tobiishi Y."/>
            <person name="Tonouchi A."/>
        </authorList>
    </citation>
    <scope>NUCLEOTIDE SEQUENCE</scope>
    <source>
        <strain evidence="2">AW1220</strain>
    </source>
</reference>
<keyword evidence="3" id="KW-1185">Reference proteome</keyword>
<feature type="domain" description="Fe-S metabolism associated" evidence="1">
    <location>
        <begin position="34"/>
        <end position="156"/>
    </location>
</feature>
<dbReference type="AlphaFoldDB" id="A0AA37V5D1"/>
<evidence type="ECO:0000313" key="2">
    <source>
        <dbReference type="EMBL" id="GLC23996.1"/>
    </source>
</evidence>
<dbReference type="Proteomes" id="UP001161325">
    <property type="component" value="Unassembled WGS sequence"/>
</dbReference>
<proteinExistence type="predicted"/>